<dbReference type="RefSeq" id="WP_166822253.1">
    <property type="nucleotide sequence ID" value="NZ_JAAOLX010000002.1"/>
</dbReference>
<feature type="domain" description="Putative adhesin Stv" evidence="1">
    <location>
        <begin position="27"/>
        <end position="182"/>
    </location>
</feature>
<gene>
    <name evidence="2" type="ORF">HA050_03720</name>
</gene>
<dbReference type="Proteomes" id="UP000712570">
    <property type="component" value="Unassembled WGS sequence"/>
</dbReference>
<sequence length="202" mass="22652">MPAGKRALNDQLYVFSDNNGNRHHNDAMITAHGEQLLFGNTFSRTFTVPAGTAISFFAPHGSTLTTTFYNCGRGANRPAGVVERIAAGAECYDYNLTKFEGYHCDGVTGIATLDKIIDCCYDGQRGLSYDNLETLVQDPTVNVDVITIRNRWWSREMTLSRLIFQLINAGYHYNEIYCSFCRGPAWVSWGSIRNCGIPDHRF</sequence>
<protein>
    <recommendedName>
        <fullName evidence="1">Putative adhesin Stv domain-containing protein</fullName>
    </recommendedName>
</protein>
<name>A0ABX0KYB8_9NEIS</name>
<comment type="caution">
    <text evidence="2">The sequence shown here is derived from an EMBL/GenBank/DDBJ whole genome shotgun (WGS) entry which is preliminary data.</text>
</comment>
<accession>A0ABX0KYB8</accession>
<dbReference type="Pfam" id="PF21527">
    <property type="entry name" value="Stv"/>
    <property type="match status" value="1"/>
</dbReference>
<proteinExistence type="predicted"/>
<keyword evidence="3" id="KW-1185">Reference proteome</keyword>
<evidence type="ECO:0000313" key="3">
    <source>
        <dbReference type="Proteomes" id="UP000712570"/>
    </source>
</evidence>
<evidence type="ECO:0000259" key="1">
    <source>
        <dbReference type="Pfam" id="PF21527"/>
    </source>
</evidence>
<dbReference type="InterPro" id="IPR049002">
    <property type="entry name" value="Stv"/>
</dbReference>
<evidence type="ECO:0000313" key="2">
    <source>
        <dbReference type="EMBL" id="NHQ85218.1"/>
    </source>
</evidence>
<reference evidence="2 3" key="1">
    <citation type="submission" date="2020-03" db="EMBL/GenBank/DDBJ databases">
        <title>Draft genome sequence of environmentally isolated violet-colored cultures.</title>
        <authorList>
            <person name="Wilson H.S."/>
        </authorList>
    </citation>
    <scope>NUCLEOTIDE SEQUENCE [LARGE SCALE GENOMIC DNA]</scope>
    <source>
        <strain evidence="2 3">HSC-16F04</strain>
    </source>
</reference>
<dbReference type="EMBL" id="JAAOLX010000002">
    <property type="protein sequence ID" value="NHQ85218.1"/>
    <property type="molecule type" value="Genomic_DNA"/>
</dbReference>
<organism evidence="2 3">
    <name type="scientific">Iodobacter violaceini</name>
    <dbReference type="NCBI Taxonomy" id="3044271"/>
    <lineage>
        <taxon>Bacteria</taxon>
        <taxon>Pseudomonadati</taxon>
        <taxon>Pseudomonadota</taxon>
        <taxon>Betaproteobacteria</taxon>
        <taxon>Neisseriales</taxon>
        <taxon>Chitinibacteraceae</taxon>
        <taxon>Iodobacter</taxon>
    </lineage>
</organism>